<reference evidence="7 10" key="2">
    <citation type="journal article" date="2014" name="BMC Genomics">
        <title>An improved genome release (version Mt4.0) for the model legume Medicago truncatula.</title>
        <authorList>
            <person name="Tang H."/>
            <person name="Krishnakumar V."/>
            <person name="Bidwell S."/>
            <person name="Rosen B."/>
            <person name="Chan A."/>
            <person name="Zhou S."/>
            <person name="Gentzbittel L."/>
            <person name="Childs K.L."/>
            <person name="Yandell M."/>
            <person name="Gundlach H."/>
            <person name="Mayer K.F."/>
            <person name="Schwartz D.C."/>
            <person name="Town C.D."/>
        </authorList>
    </citation>
    <scope>GENOME REANNOTATION</scope>
    <source>
        <strain evidence="9 10">cv. Jemalong A17</strain>
    </source>
</reference>
<evidence type="ECO:0000256" key="1">
    <source>
        <dbReference type="ARBA" id="ARBA00004123"/>
    </source>
</evidence>
<dbReference type="Pfam" id="PF03106">
    <property type="entry name" value="WRKY"/>
    <property type="match status" value="1"/>
</dbReference>
<dbReference type="KEGG" id="mtr:11413372"/>
<evidence type="ECO:0000259" key="6">
    <source>
        <dbReference type="PROSITE" id="PS50811"/>
    </source>
</evidence>
<evidence type="ECO:0000256" key="4">
    <source>
        <dbReference type="ARBA" id="ARBA00023163"/>
    </source>
</evidence>
<evidence type="ECO:0000256" key="3">
    <source>
        <dbReference type="ARBA" id="ARBA00023125"/>
    </source>
</evidence>
<dbReference type="OMA" id="KHELMEV"/>
<sequence>MENLLWLPTNDKKAMEDELIRGRDMANQLLEALTYDDKSNIEVKGSNSKSSPVLPLIAGDLVREVLKSLTNTLLLLNNCKDSNDVALPITIRDFSFSTNCNKLEEDFDGSCKKLKTLNTKNPKGSNKRKSISPTWEKRTSILMDDGHAWRKYGQKKIANTKYYRSYYRCTHMNDQHCEAIKHVERTQENPPLYRTAYYGHHTCKSYLHSDINLESILSSNDSSILLSFDNNIPIKEENSFPPSPLPFLASTKEDPKEEIHDDYSSQNQLFSSDNLISCNFEVYFDYLRRATMLSSIESFEFENVYDQLGF</sequence>
<dbReference type="STRING" id="3880.G7IR31"/>
<dbReference type="InterPro" id="IPR036576">
    <property type="entry name" value="WRKY_dom_sf"/>
</dbReference>
<dbReference type="SUPFAM" id="SSF118290">
    <property type="entry name" value="WRKY DNA-binding domain"/>
    <property type="match status" value="1"/>
</dbReference>
<evidence type="ECO:0000313" key="7">
    <source>
        <dbReference type="EMBL" id="AES66552.1"/>
    </source>
</evidence>
<keyword evidence="10" id="KW-1185">Reference proteome</keyword>
<evidence type="ECO:0000313" key="9">
    <source>
        <dbReference type="EnsemblPlants" id="AES66552"/>
    </source>
</evidence>
<dbReference type="InterPro" id="IPR003657">
    <property type="entry name" value="WRKY_dom"/>
</dbReference>
<reference evidence="9" key="3">
    <citation type="submission" date="2015-04" db="UniProtKB">
        <authorList>
            <consortium name="EnsemblPlants"/>
        </authorList>
    </citation>
    <scope>IDENTIFICATION</scope>
    <source>
        <strain evidence="9">cv. Jemalong A17</strain>
    </source>
</reference>
<dbReference type="SMART" id="SM00774">
    <property type="entry name" value="WRKY"/>
    <property type="match status" value="1"/>
</dbReference>
<dbReference type="HOGENOM" id="CLU_066547_0_0_1"/>
<dbReference type="InterPro" id="IPR044810">
    <property type="entry name" value="WRKY_plant"/>
</dbReference>
<dbReference type="GO" id="GO:0006355">
    <property type="term" value="P:regulation of DNA-templated transcription"/>
    <property type="evidence" value="ECO:0000318"/>
    <property type="project" value="GO_Central"/>
</dbReference>
<dbReference type="EMBL" id="CM001218">
    <property type="protein sequence ID" value="AES66552.1"/>
    <property type="molecule type" value="Genomic_DNA"/>
</dbReference>
<dbReference type="GO" id="GO:0000976">
    <property type="term" value="F:transcription cis-regulatory region binding"/>
    <property type="evidence" value="ECO:0000318"/>
    <property type="project" value="GO_Central"/>
</dbReference>
<dbReference type="Gramene" id="rna11038">
    <property type="protein sequence ID" value="RHN74904.1"/>
    <property type="gene ID" value="gene11038"/>
</dbReference>
<dbReference type="PaxDb" id="3880-AES66552"/>
<dbReference type="EnsemblPlants" id="AES66552">
    <property type="protein sequence ID" value="AES66552"/>
    <property type="gene ID" value="MTR_2g075700"/>
</dbReference>
<reference evidence="7 10" key="1">
    <citation type="journal article" date="2011" name="Nature">
        <title>The Medicago genome provides insight into the evolution of rhizobial symbioses.</title>
        <authorList>
            <person name="Young N.D."/>
            <person name="Debelle F."/>
            <person name="Oldroyd G.E."/>
            <person name="Geurts R."/>
            <person name="Cannon S.B."/>
            <person name="Udvardi M.K."/>
            <person name="Benedito V.A."/>
            <person name="Mayer K.F."/>
            <person name="Gouzy J."/>
            <person name="Schoof H."/>
            <person name="Van de Peer Y."/>
            <person name="Proost S."/>
            <person name="Cook D.R."/>
            <person name="Meyers B.C."/>
            <person name="Spannagl M."/>
            <person name="Cheung F."/>
            <person name="De Mita S."/>
            <person name="Krishnakumar V."/>
            <person name="Gundlach H."/>
            <person name="Zhou S."/>
            <person name="Mudge J."/>
            <person name="Bharti A.K."/>
            <person name="Murray J.D."/>
            <person name="Naoumkina M.A."/>
            <person name="Rosen B."/>
            <person name="Silverstein K.A."/>
            <person name="Tang H."/>
            <person name="Rombauts S."/>
            <person name="Zhao P.X."/>
            <person name="Zhou P."/>
            <person name="Barbe V."/>
            <person name="Bardou P."/>
            <person name="Bechner M."/>
            <person name="Bellec A."/>
            <person name="Berger A."/>
            <person name="Berges H."/>
            <person name="Bidwell S."/>
            <person name="Bisseling T."/>
            <person name="Choisne N."/>
            <person name="Couloux A."/>
            <person name="Denny R."/>
            <person name="Deshpande S."/>
            <person name="Dai X."/>
            <person name="Doyle J.J."/>
            <person name="Dudez A.M."/>
            <person name="Farmer A.D."/>
            <person name="Fouteau S."/>
            <person name="Franken C."/>
            <person name="Gibelin C."/>
            <person name="Gish J."/>
            <person name="Goldstein S."/>
            <person name="Gonzalez A.J."/>
            <person name="Green P.J."/>
            <person name="Hallab A."/>
            <person name="Hartog M."/>
            <person name="Hua A."/>
            <person name="Humphray S.J."/>
            <person name="Jeong D.H."/>
            <person name="Jing Y."/>
            <person name="Jocker A."/>
            <person name="Kenton S.M."/>
            <person name="Kim D.J."/>
            <person name="Klee K."/>
            <person name="Lai H."/>
            <person name="Lang C."/>
            <person name="Lin S."/>
            <person name="Macmil S.L."/>
            <person name="Magdelenat G."/>
            <person name="Matthews L."/>
            <person name="McCorrison J."/>
            <person name="Monaghan E.L."/>
            <person name="Mun J.H."/>
            <person name="Najar F.Z."/>
            <person name="Nicholson C."/>
            <person name="Noirot C."/>
            <person name="O'Bleness M."/>
            <person name="Paule C.R."/>
            <person name="Poulain J."/>
            <person name="Prion F."/>
            <person name="Qin B."/>
            <person name="Qu C."/>
            <person name="Retzel E.F."/>
            <person name="Riddle C."/>
            <person name="Sallet E."/>
            <person name="Samain S."/>
            <person name="Samson N."/>
            <person name="Sanders I."/>
            <person name="Saurat O."/>
            <person name="Scarpelli C."/>
            <person name="Schiex T."/>
            <person name="Segurens B."/>
            <person name="Severin A.J."/>
            <person name="Sherrier D.J."/>
            <person name="Shi R."/>
            <person name="Sims S."/>
            <person name="Singer S.R."/>
            <person name="Sinharoy S."/>
            <person name="Sterck L."/>
            <person name="Viollet A."/>
            <person name="Wang B.B."/>
            <person name="Wang K."/>
            <person name="Wang M."/>
            <person name="Wang X."/>
            <person name="Warfsmann J."/>
            <person name="Weissenbach J."/>
            <person name="White D.D."/>
            <person name="White J.D."/>
            <person name="Wiley G.B."/>
            <person name="Wincker P."/>
            <person name="Xing Y."/>
            <person name="Yang L."/>
            <person name="Yao Z."/>
            <person name="Ying F."/>
            <person name="Zhai J."/>
            <person name="Zhou L."/>
            <person name="Zuber A."/>
            <person name="Denarie J."/>
            <person name="Dixon R.A."/>
            <person name="May G.D."/>
            <person name="Schwartz D.C."/>
            <person name="Rogers J."/>
            <person name="Quetier F."/>
            <person name="Town C.D."/>
            <person name="Roe B.A."/>
        </authorList>
    </citation>
    <scope>NUCLEOTIDE SEQUENCE [LARGE SCALE GENOMIC DNA]</scope>
    <source>
        <strain evidence="7">A17</strain>
        <strain evidence="9 10">cv. Jemalong A17</strain>
    </source>
</reference>
<dbReference type="GO" id="GO:0005634">
    <property type="term" value="C:nucleus"/>
    <property type="evidence" value="ECO:0000318"/>
    <property type="project" value="GO_Central"/>
</dbReference>
<keyword evidence="2" id="KW-0805">Transcription regulation</keyword>
<accession>G7IR31</accession>
<name>G7IR31_MEDTR</name>
<keyword evidence="4" id="KW-0804">Transcription</keyword>
<gene>
    <name evidence="9" type="primary">11413372</name>
    <name evidence="7" type="ordered locus">MTR_2g075700</name>
    <name evidence="8" type="ORF">MtrunA17_Chr2g0315381</name>
</gene>
<dbReference type="Proteomes" id="UP000002051">
    <property type="component" value="Chromosome 2"/>
</dbReference>
<dbReference type="PROSITE" id="PS50811">
    <property type="entry name" value="WRKY"/>
    <property type="match status" value="1"/>
</dbReference>
<dbReference type="PANTHER" id="PTHR31282">
    <property type="entry name" value="WRKY TRANSCRIPTION FACTOR 21-RELATED"/>
    <property type="match status" value="1"/>
</dbReference>
<dbReference type="AlphaFoldDB" id="G7IR31"/>
<dbReference type="EMBL" id="PSQE01000002">
    <property type="protein sequence ID" value="RHN74904.1"/>
    <property type="molecule type" value="Genomic_DNA"/>
</dbReference>
<organism evidence="7 10">
    <name type="scientific">Medicago truncatula</name>
    <name type="common">Barrel medic</name>
    <name type="synonym">Medicago tribuloides</name>
    <dbReference type="NCBI Taxonomy" id="3880"/>
    <lineage>
        <taxon>Eukaryota</taxon>
        <taxon>Viridiplantae</taxon>
        <taxon>Streptophyta</taxon>
        <taxon>Embryophyta</taxon>
        <taxon>Tracheophyta</taxon>
        <taxon>Spermatophyta</taxon>
        <taxon>Magnoliopsida</taxon>
        <taxon>eudicotyledons</taxon>
        <taxon>Gunneridae</taxon>
        <taxon>Pentapetalae</taxon>
        <taxon>rosids</taxon>
        <taxon>fabids</taxon>
        <taxon>Fabales</taxon>
        <taxon>Fabaceae</taxon>
        <taxon>Papilionoideae</taxon>
        <taxon>50 kb inversion clade</taxon>
        <taxon>NPAAA clade</taxon>
        <taxon>Hologalegina</taxon>
        <taxon>IRL clade</taxon>
        <taxon>Trifolieae</taxon>
        <taxon>Medicago</taxon>
    </lineage>
</organism>
<dbReference type="OrthoDB" id="2021064at2759"/>
<comment type="subcellular location">
    <subcellularLocation>
        <location evidence="1">Nucleus</location>
    </subcellularLocation>
</comment>
<evidence type="ECO:0000313" key="10">
    <source>
        <dbReference type="Proteomes" id="UP000002051"/>
    </source>
</evidence>
<feature type="domain" description="WRKY" evidence="6">
    <location>
        <begin position="138"/>
        <end position="201"/>
    </location>
</feature>
<protein>
    <submittedName>
        <fullName evidence="8">Putative transcription factor WRKY family</fullName>
    </submittedName>
    <submittedName>
        <fullName evidence="7">WRKY DNA-binding domain protein</fullName>
    </submittedName>
</protein>
<dbReference type="Proteomes" id="UP000265566">
    <property type="component" value="Chromosome 2"/>
</dbReference>
<proteinExistence type="predicted"/>
<reference evidence="8" key="4">
    <citation type="journal article" date="2018" name="Nat. Plants">
        <title>Whole-genome landscape of Medicago truncatula symbiotic genes.</title>
        <authorList>
            <person name="Pecrix Y."/>
            <person name="Gamas P."/>
            <person name="Carrere S."/>
        </authorList>
    </citation>
    <scope>NUCLEOTIDE SEQUENCE</scope>
    <source>
        <tissue evidence="8">Leaves</tissue>
    </source>
</reference>
<dbReference type="Gene3D" id="2.20.25.80">
    <property type="entry name" value="WRKY domain"/>
    <property type="match status" value="1"/>
</dbReference>
<dbReference type="eggNOG" id="ENOG502RYCZ">
    <property type="taxonomic scope" value="Eukaryota"/>
</dbReference>
<keyword evidence="3 7" id="KW-0238">DNA-binding</keyword>
<keyword evidence="5" id="KW-0539">Nucleus</keyword>
<dbReference type="GO" id="GO:0003700">
    <property type="term" value="F:DNA-binding transcription factor activity"/>
    <property type="evidence" value="ECO:0000318"/>
    <property type="project" value="GO_Central"/>
</dbReference>
<evidence type="ECO:0000313" key="8">
    <source>
        <dbReference type="EMBL" id="RHN74904.1"/>
    </source>
</evidence>
<evidence type="ECO:0000256" key="5">
    <source>
        <dbReference type="ARBA" id="ARBA00023242"/>
    </source>
</evidence>
<evidence type="ECO:0000256" key="2">
    <source>
        <dbReference type="ARBA" id="ARBA00023015"/>
    </source>
</evidence>